<keyword evidence="3 10" id="KW-0347">Helicase</keyword>
<dbReference type="InterPro" id="IPR000212">
    <property type="entry name" value="DNA_helicase_UvrD/REP"/>
</dbReference>
<keyword evidence="13" id="KW-1185">Reference proteome</keyword>
<dbReference type="EC" id="5.6.2.4" evidence="7"/>
<accession>A0ABY5MMK4</accession>
<evidence type="ECO:0000256" key="10">
    <source>
        <dbReference type="PROSITE-ProRule" id="PRU00560"/>
    </source>
</evidence>
<comment type="catalytic activity">
    <reaction evidence="6">
        <text>Couples ATP hydrolysis with the unwinding of duplex DNA by translocating in the 3'-5' direction.</text>
        <dbReference type="EC" id="5.6.2.4"/>
    </reaction>
</comment>
<dbReference type="EMBL" id="CP030941">
    <property type="protein sequence ID" value="UUP17863.1"/>
    <property type="molecule type" value="Genomic_DNA"/>
</dbReference>
<keyword evidence="1 10" id="KW-0547">Nucleotide-binding</keyword>
<sequence>MKPQAFQPTQEQQDIIDHDGSAFVTACPGAGKTRVMTERARRLFADMPAGRGVAFLSFTQGAIFELETRLREEGILPSPVFPSFIGTFDSFVWQFLVAPFGISNCDVRPRLIADIADLAVTPFNGAHPLPLSCFCPVTGTIFAQAAKQRGFDLSQKSNQQIQAYVTAAASIRAGLRTRGQLGFDEARGVALERLRDAAAAPRIAAALAGRFSEVIVDEAQDCNPDDLHIISWLRDSGLPVKVVCDPHQSIYEFRGGVTDQLFAFAETFDEEGRKALTGNFRSAPNVCKTTAQFRPLASRSAPDEPLGRHKDDATPVLILSYPGTAVPAAIGTAFCEQVAQAEIDLAESPVIAATKASGAAAAGQPRPSKRRDRSVRLAQAVTDFHFAAGFNDMKTAIDQMHHILLELEGRLGDLSYRQYLADNEIEQASWRPQVLFLLRALRFDPSKHADAKAWHAATKELLSRHLTLNDGPSLSQRLKWNNAVSAVLAAVPAATAMPRTIHAVKGMEFPAVCVVTTAPTLKSILNYLETGEPADNAEDARKLYVAASRAEKLLMIAAPRSQTQRLATHLRAQGALVEILEL</sequence>
<dbReference type="Pfam" id="PF00580">
    <property type="entry name" value="UvrD-helicase"/>
    <property type="match status" value="1"/>
</dbReference>
<dbReference type="SUPFAM" id="SSF52540">
    <property type="entry name" value="P-loop containing nucleoside triphosphate hydrolases"/>
    <property type="match status" value="1"/>
</dbReference>
<dbReference type="PANTHER" id="PTHR11070:SF2">
    <property type="entry name" value="ATP-DEPENDENT DNA HELICASE SRS2"/>
    <property type="match status" value="1"/>
</dbReference>
<evidence type="ECO:0000259" key="11">
    <source>
        <dbReference type="PROSITE" id="PS51198"/>
    </source>
</evidence>
<dbReference type="GO" id="GO:0016787">
    <property type="term" value="F:hydrolase activity"/>
    <property type="evidence" value="ECO:0007669"/>
    <property type="project" value="UniProtKB-KW"/>
</dbReference>
<protein>
    <recommendedName>
        <fullName evidence="7">DNA 3'-5' helicase</fullName>
        <ecNumber evidence="7">5.6.2.4</ecNumber>
    </recommendedName>
    <alternativeName>
        <fullName evidence="8">DNA 3'-5' helicase II</fullName>
    </alternativeName>
</protein>
<organism evidence="12 13">
    <name type="scientific">Nitratireductor thuwali</name>
    <dbReference type="NCBI Taxonomy" id="2267699"/>
    <lineage>
        <taxon>Bacteria</taxon>
        <taxon>Pseudomonadati</taxon>
        <taxon>Pseudomonadota</taxon>
        <taxon>Alphaproteobacteria</taxon>
        <taxon>Hyphomicrobiales</taxon>
        <taxon>Phyllobacteriaceae</taxon>
        <taxon>Nitratireductor</taxon>
    </lineage>
</organism>
<dbReference type="InterPro" id="IPR014017">
    <property type="entry name" value="DNA_helicase_UvrD-like_C"/>
</dbReference>
<feature type="domain" description="UvrD-like helicase ATP-binding" evidence="11">
    <location>
        <begin position="5"/>
        <end position="283"/>
    </location>
</feature>
<evidence type="ECO:0000256" key="3">
    <source>
        <dbReference type="ARBA" id="ARBA00022806"/>
    </source>
</evidence>
<proteinExistence type="predicted"/>
<evidence type="ECO:0000313" key="13">
    <source>
        <dbReference type="Proteomes" id="UP001342418"/>
    </source>
</evidence>
<evidence type="ECO:0000313" key="12">
    <source>
        <dbReference type="EMBL" id="UUP17863.1"/>
    </source>
</evidence>
<dbReference type="PROSITE" id="PS51198">
    <property type="entry name" value="UVRD_HELICASE_ATP_BIND"/>
    <property type="match status" value="1"/>
</dbReference>
<dbReference type="Gene3D" id="3.40.50.300">
    <property type="entry name" value="P-loop containing nucleotide triphosphate hydrolases"/>
    <property type="match status" value="2"/>
</dbReference>
<evidence type="ECO:0000256" key="5">
    <source>
        <dbReference type="ARBA" id="ARBA00023235"/>
    </source>
</evidence>
<keyword evidence="4 10" id="KW-0067">ATP-binding</keyword>
<dbReference type="RefSeq" id="WP_338530151.1">
    <property type="nucleotide sequence ID" value="NZ_CP030941.1"/>
</dbReference>
<evidence type="ECO:0000256" key="9">
    <source>
        <dbReference type="ARBA" id="ARBA00048988"/>
    </source>
</evidence>
<dbReference type="Pfam" id="PF13361">
    <property type="entry name" value="UvrD_C"/>
    <property type="match status" value="1"/>
</dbReference>
<reference evidence="12 13" key="1">
    <citation type="submission" date="2018-07" db="EMBL/GenBank/DDBJ databases">
        <title>Genome sequence of Nitratireductor thuwali#1536.</title>
        <authorList>
            <person name="Michoud G."/>
            <person name="Merlino G."/>
            <person name="Sefrji F.O."/>
            <person name="Daffonchio D."/>
        </authorList>
    </citation>
    <scope>NUCLEOTIDE SEQUENCE [LARGE SCALE GENOMIC DNA]</scope>
    <source>
        <strain evidence="13">Nit1536</strain>
    </source>
</reference>
<evidence type="ECO:0000256" key="2">
    <source>
        <dbReference type="ARBA" id="ARBA00022801"/>
    </source>
</evidence>
<evidence type="ECO:0000256" key="8">
    <source>
        <dbReference type="ARBA" id="ARBA00034923"/>
    </source>
</evidence>
<keyword evidence="2 10" id="KW-0378">Hydrolase</keyword>
<name>A0ABY5MMK4_9HYPH</name>
<comment type="catalytic activity">
    <reaction evidence="9">
        <text>ATP + H2O = ADP + phosphate + H(+)</text>
        <dbReference type="Rhea" id="RHEA:13065"/>
        <dbReference type="ChEBI" id="CHEBI:15377"/>
        <dbReference type="ChEBI" id="CHEBI:15378"/>
        <dbReference type="ChEBI" id="CHEBI:30616"/>
        <dbReference type="ChEBI" id="CHEBI:43474"/>
        <dbReference type="ChEBI" id="CHEBI:456216"/>
        <dbReference type="EC" id="5.6.2.4"/>
    </reaction>
</comment>
<evidence type="ECO:0000256" key="1">
    <source>
        <dbReference type="ARBA" id="ARBA00022741"/>
    </source>
</evidence>
<gene>
    <name evidence="12" type="primary">uvrD1</name>
    <name evidence="12" type="ORF">NTH_02339</name>
</gene>
<dbReference type="InterPro" id="IPR014016">
    <property type="entry name" value="UvrD-like_ATP-bd"/>
</dbReference>
<dbReference type="PANTHER" id="PTHR11070">
    <property type="entry name" value="UVRD / RECB / PCRA DNA HELICASE FAMILY MEMBER"/>
    <property type="match status" value="1"/>
</dbReference>
<keyword evidence="5" id="KW-0413">Isomerase</keyword>
<feature type="binding site" evidence="10">
    <location>
        <begin position="26"/>
        <end position="33"/>
    </location>
    <ligand>
        <name>ATP</name>
        <dbReference type="ChEBI" id="CHEBI:30616"/>
    </ligand>
</feature>
<evidence type="ECO:0000256" key="4">
    <source>
        <dbReference type="ARBA" id="ARBA00022840"/>
    </source>
</evidence>
<dbReference type="InterPro" id="IPR027417">
    <property type="entry name" value="P-loop_NTPase"/>
</dbReference>
<dbReference type="GO" id="GO:0003678">
    <property type="term" value="F:DNA helicase activity"/>
    <property type="evidence" value="ECO:0007669"/>
    <property type="project" value="UniProtKB-EC"/>
</dbReference>
<evidence type="ECO:0000256" key="6">
    <source>
        <dbReference type="ARBA" id="ARBA00034617"/>
    </source>
</evidence>
<dbReference type="Proteomes" id="UP001342418">
    <property type="component" value="Chromosome"/>
</dbReference>
<evidence type="ECO:0000256" key="7">
    <source>
        <dbReference type="ARBA" id="ARBA00034808"/>
    </source>
</evidence>